<dbReference type="OrthoDB" id="9778604at2"/>
<dbReference type="SUPFAM" id="SSF100950">
    <property type="entry name" value="NagB/RpiA/CoA transferase-like"/>
    <property type="match status" value="1"/>
</dbReference>
<comment type="similarity">
    <text evidence="1">Belongs to the 3-oxoacid CoA-transferase subunit B family.</text>
</comment>
<keyword evidence="2 3" id="KW-0808">Transferase</keyword>
<dbReference type="InterPro" id="IPR037171">
    <property type="entry name" value="NagB/RpiA_transferase-like"/>
</dbReference>
<dbReference type="RefSeq" id="WP_145642675.1">
    <property type="nucleotide sequence ID" value="NZ_VIWP01000012.1"/>
</dbReference>
<dbReference type="GO" id="GO:0008410">
    <property type="term" value="F:CoA-transferase activity"/>
    <property type="evidence" value="ECO:0007669"/>
    <property type="project" value="InterPro"/>
</dbReference>
<dbReference type="InterPro" id="IPR004164">
    <property type="entry name" value="CoA_transf_AS"/>
</dbReference>
<dbReference type="PROSITE" id="PS01274">
    <property type="entry name" value="COA_TRANSF_2"/>
    <property type="match status" value="1"/>
</dbReference>
<dbReference type="AlphaFoldDB" id="A0A561QAP0"/>
<organism evidence="3 4">
    <name type="scientific">Neorhizobium alkalisoli</name>
    <dbReference type="NCBI Taxonomy" id="528178"/>
    <lineage>
        <taxon>Bacteria</taxon>
        <taxon>Pseudomonadati</taxon>
        <taxon>Pseudomonadota</taxon>
        <taxon>Alphaproteobacteria</taxon>
        <taxon>Hyphomicrobiales</taxon>
        <taxon>Rhizobiaceae</taxon>
        <taxon>Rhizobium/Agrobacterium group</taxon>
        <taxon>Neorhizobium</taxon>
    </lineage>
</organism>
<dbReference type="PANTHER" id="PTHR13707:SF57">
    <property type="entry name" value="SUCCINYL-COA:3-KETOACID COENZYME A TRANSFERASE SUBUNIT B-RELATED"/>
    <property type="match status" value="1"/>
</dbReference>
<dbReference type="InterPro" id="IPR004165">
    <property type="entry name" value="CoA_trans_fam_I"/>
</dbReference>
<evidence type="ECO:0000256" key="2">
    <source>
        <dbReference type="ARBA" id="ARBA00022679"/>
    </source>
</evidence>
<accession>A0A561QAP0</accession>
<comment type="caution">
    <text evidence="3">The sequence shown here is derived from an EMBL/GenBank/DDBJ whole genome shotgun (WGS) entry which is preliminary data.</text>
</comment>
<proteinExistence type="inferred from homology"/>
<reference evidence="3 4" key="1">
    <citation type="submission" date="2019-06" db="EMBL/GenBank/DDBJ databases">
        <title>Sorghum-associated microbial communities from plants grown in Nebraska, USA.</title>
        <authorList>
            <person name="Schachtman D."/>
        </authorList>
    </citation>
    <scope>NUCLEOTIDE SEQUENCE [LARGE SCALE GENOMIC DNA]</scope>
    <source>
        <strain evidence="3 4">1225</strain>
    </source>
</reference>
<evidence type="ECO:0000313" key="3">
    <source>
        <dbReference type="EMBL" id="TWF47432.1"/>
    </source>
</evidence>
<evidence type="ECO:0000256" key="1">
    <source>
        <dbReference type="ARBA" id="ARBA00007047"/>
    </source>
</evidence>
<dbReference type="NCBIfam" id="TIGR02428">
    <property type="entry name" value="pcaJ_scoB_fam"/>
    <property type="match status" value="1"/>
</dbReference>
<dbReference type="PANTHER" id="PTHR13707">
    <property type="entry name" value="KETOACID-COENZYME A TRANSFERASE"/>
    <property type="match status" value="1"/>
</dbReference>
<dbReference type="Gene3D" id="3.40.1080.10">
    <property type="entry name" value="Glutaconate Coenzyme A-transferase"/>
    <property type="match status" value="1"/>
</dbReference>
<evidence type="ECO:0000313" key="4">
    <source>
        <dbReference type="Proteomes" id="UP000320653"/>
    </source>
</evidence>
<dbReference type="Proteomes" id="UP000320653">
    <property type="component" value="Unassembled WGS sequence"/>
</dbReference>
<name>A0A561QAP0_9HYPH</name>
<gene>
    <name evidence="3" type="ORF">FHW37_11271</name>
</gene>
<keyword evidence="4" id="KW-1185">Reference proteome</keyword>
<dbReference type="Pfam" id="PF01144">
    <property type="entry name" value="CoA_trans"/>
    <property type="match status" value="1"/>
</dbReference>
<protein>
    <submittedName>
        <fullName evidence="3">3-oxoadipate CoA-transferase beta subunit</fullName>
    </submittedName>
</protein>
<dbReference type="InterPro" id="IPR012791">
    <property type="entry name" value="3-oxoacid_CoA-transf_B"/>
</dbReference>
<sequence length="218" mass="23151">MTVQTIIQPQDREAPARRLARDIEDGWYVNLGVGMPTKVADMINDEREVVFHSENGILGMGPTPPEGEIDPWLVNAGKKPVTLLPGASLFHHADSFTMIRGGHIDLCVLGAFEVSQTGDLANWTTGGDELMPAVGGAMDLSVGAKRIWVLMQHNAKGGESKLVEACSYPLTAPGAVSRIYTDLGVFGVADGGFYVIDLAEGVSLGEARARTGAPLHAE</sequence>
<dbReference type="SMART" id="SM00882">
    <property type="entry name" value="CoA_trans"/>
    <property type="match status" value="1"/>
</dbReference>
<dbReference type="EMBL" id="VIWP01000012">
    <property type="protein sequence ID" value="TWF47432.1"/>
    <property type="molecule type" value="Genomic_DNA"/>
</dbReference>